<accession>A0ABV6VYI1</accession>
<reference evidence="1 2" key="1">
    <citation type="submission" date="2024-09" db="EMBL/GenBank/DDBJ databases">
        <authorList>
            <person name="Lee S.D."/>
        </authorList>
    </citation>
    <scope>NUCLEOTIDE SEQUENCE [LARGE SCALE GENOMIC DNA]</scope>
    <source>
        <strain evidence="1 2">N8-3</strain>
    </source>
</reference>
<evidence type="ECO:0000313" key="2">
    <source>
        <dbReference type="Proteomes" id="UP001592531"/>
    </source>
</evidence>
<dbReference type="EMBL" id="JBHFAB010000013">
    <property type="protein sequence ID" value="MFC1418552.1"/>
    <property type="molecule type" value="Genomic_DNA"/>
</dbReference>
<proteinExistence type="predicted"/>
<protein>
    <submittedName>
        <fullName evidence="1">Uncharacterized protein</fullName>
    </submittedName>
</protein>
<comment type="caution">
    <text evidence="1">The sequence shown here is derived from an EMBL/GenBank/DDBJ whole genome shotgun (WGS) entry which is preliminary data.</text>
</comment>
<evidence type="ECO:0000313" key="1">
    <source>
        <dbReference type="EMBL" id="MFC1418552.1"/>
    </source>
</evidence>
<name>A0ABV6VYI1_9ACTN</name>
<gene>
    <name evidence="1" type="ORF">ACEZDE_18200</name>
</gene>
<dbReference type="RefSeq" id="WP_380537348.1">
    <property type="nucleotide sequence ID" value="NZ_JBHFAB010000013.1"/>
</dbReference>
<keyword evidence="2" id="KW-1185">Reference proteome</keyword>
<dbReference type="Proteomes" id="UP001592531">
    <property type="component" value="Unassembled WGS sequence"/>
</dbReference>
<organism evidence="1 2">
    <name type="scientific">Streptacidiphilus cavernicola</name>
    <dbReference type="NCBI Taxonomy" id="3342716"/>
    <lineage>
        <taxon>Bacteria</taxon>
        <taxon>Bacillati</taxon>
        <taxon>Actinomycetota</taxon>
        <taxon>Actinomycetes</taxon>
        <taxon>Kitasatosporales</taxon>
        <taxon>Streptomycetaceae</taxon>
        <taxon>Streptacidiphilus</taxon>
    </lineage>
</organism>
<sequence>MAEKPALPTGMFDDWPRIEIDQSGRSPFDEILRHGGFAADDWTFSDDGPYKHPEMTKAAATRCQIREALLHLLELGLIDIDVERLNGAPGIPMSRELHRRGLGPS</sequence>